<dbReference type="FunFam" id="1.10.510.10:FF:000537">
    <property type="entry name" value="Putative receptor-like protein kinase"/>
    <property type="match status" value="1"/>
</dbReference>
<dbReference type="Gene3D" id="3.30.200.20">
    <property type="entry name" value="Phosphorylase Kinase, domain 1"/>
    <property type="match status" value="1"/>
</dbReference>
<dbReference type="AlphaFoldDB" id="A0A7N2L3J6"/>
<dbReference type="InterPro" id="IPR008271">
    <property type="entry name" value="Ser/Thr_kinase_AS"/>
</dbReference>
<dbReference type="GO" id="GO:0004674">
    <property type="term" value="F:protein serine/threonine kinase activity"/>
    <property type="evidence" value="ECO:0007669"/>
    <property type="project" value="UniProtKB-KW"/>
</dbReference>
<evidence type="ECO:0000256" key="1">
    <source>
        <dbReference type="ARBA" id="ARBA00004251"/>
    </source>
</evidence>
<evidence type="ECO:0000256" key="18">
    <source>
        <dbReference type="ARBA" id="ARBA00048679"/>
    </source>
</evidence>
<keyword evidence="11 19" id="KW-0067">ATP-binding</keyword>
<evidence type="ECO:0000256" key="10">
    <source>
        <dbReference type="ARBA" id="ARBA00022777"/>
    </source>
</evidence>
<feature type="domain" description="Bulb-type lectin" evidence="23">
    <location>
        <begin position="41"/>
        <end position="161"/>
    </location>
</feature>
<evidence type="ECO:0000256" key="13">
    <source>
        <dbReference type="ARBA" id="ARBA00023136"/>
    </source>
</evidence>
<dbReference type="Pfam" id="PF01453">
    <property type="entry name" value="B_lectin"/>
    <property type="match status" value="1"/>
</dbReference>
<dbReference type="PIRSF" id="PIRSF000641">
    <property type="entry name" value="SRK"/>
    <property type="match status" value="1"/>
</dbReference>
<dbReference type="InterPro" id="IPR001480">
    <property type="entry name" value="Bulb-type_lectin_dom"/>
</dbReference>
<dbReference type="SUPFAM" id="SSF56112">
    <property type="entry name" value="Protein kinase-like (PK-like)"/>
    <property type="match status" value="1"/>
</dbReference>
<evidence type="ECO:0000259" key="24">
    <source>
        <dbReference type="PROSITE" id="PS50948"/>
    </source>
</evidence>
<dbReference type="FunFam" id="3.30.200.20:FF:000370">
    <property type="entry name" value="Receptor-like protein kinase 4"/>
    <property type="match status" value="1"/>
</dbReference>
<dbReference type="InterPro" id="IPR024171">
    <property type="entry name" value="SRK-like_kinase"/>
</dbReference>
<dbReference type="Gene3D" id="2.90.10.10">
    <property type="entry name" value="Bulb-type lectin domain"/>
    <property type="match status" value="1"/>
</dbReference>
<feature type="binding site" evidence="20">
    <location>
        <position position="492"/>
    </location>
    <ligand>
        <name>ATP</name>
        <dbReference type="ChEBI" id="CHEBI:30616"/>
    </ligand>
</feature>
<dbReference type="Proteomes" id="UP000594261">
    <property type="component" value="Chromosome 2"/>
</dbReference>
<dbReference type="CDD" id="cd14066">
    <property type="entry name" value="STKc_IRAK"/>
    <property type="match status" value="1"/>
</dbReference>
<organism evidence="25 26">
    <name type="scientific">Quercus lobata</name>
    <name type="common">Valley oak</name>
    <dbReference type="NCBI Taxonomy" id="97700"/>
    <lineage>
        <taxon>Eukaryota</taxon>
        <taxon>Viridiplantae</taxon>
        <taxon>Streptophyta</taxon>
        <taxon>Embryophyta</taxon>
        <taxon>Tracheophyta</taxon>
        <taxon>Spermatophyta</taxon>
        <taxon>Magnoliopsida</taxon>
        <taxon>eudicotyledons</taxon>
        <taxon>Gunneridae</taxon>
        <taxon>Pentapetalae</taxon>
        <taxon>rosids</taxon>
        <taxon>fabids</taxon>
        <taxon>Fagales</taxon>
        <taxon>Fagaceae</taxon>
        <taxon>Quercus</taxon>
    </lineage>
</organism>
<evidence type="ECO:0000256" key="3">
    <source>
        <dbReference type="ARBA" id="ARBA00022527"/>
    </source>
</evidence>
<keyword evidence="12 21" id="KW-1133">Transmembrane helix</keyword>
<keyword evidence="26" id="KW-1185">Reference proteome</keyword>
<evidence type="ECO:0000256" key="2">
    <source>
        <dbReference type="ARBA" id="ARBA00022475"/>
    </source>
</evidence>
<dbReference type="SUPFAM" id="SSF51110">
    <property type="entry name" value="alpha-D-mannose-specific plant lectins"/>
    <property type="match status" value="1"/>
</dbReference>
<keyword evidence="4" id="KW-0597">Phosphoprotein</keyword>
<dbReference type="OMA" id="QETCATT"/>
<accession>A0A7N2L3J6</accession>
<dbReference type="PANTHER" id="PTHR47974">
    <property type="entry name" value="OS07G0415500 PROTEIN"/>
    <property type="match status" value="1"/>
</dbReference>
<comment type="catalytic activity">
    <reaction evidence="17 19">
        <text>L-threonyl-[protein] + ATP = O-phospho-L-threonyl-[protein] + ADP + H(+)</text>
        <dbReference type="Rhea" id="RHEA:46608"/>
        <dbReference type="Rhea" id="RHEA-COMP:11060"/>
        <dbReference type="Rhea" id="RHEA-COMP:11605"/>
        <dbReference type="ChEBI" id="CHEBI:15378"/>
        <dbReference type="ChEBI" id="CHEBI:30013"/>
        <dbReference type="ChEBI" id="CHEBI:30616"/>
        <dbReference type="ChEBI" id="CHEBI:61977"/>
        <dbReference type="ChEBI" id="CHEBI:456216"/>
        <dbReference type="EC" id="2.7.11.1"/>
    </reaction>
</comment>
<evidence type="ECO:0000256" key="15">
    <source>
        <dbReference type="ARBA" id="ARBA00023170"/>
    </source>
</evidence>
<evidence type="ECO:0000256" key="16">
    <source>
        <dbReference type="ARBA" id="ARBA00023180"/>
    </source>
</evidence>
<evidence type="ECO:0000256" key="14">
    <source>
        <dbReference type="ARBA" id="ARBA00023157"/>
    </source>
</evidence>
<keyword evidence="10 19" id="KW-0418">Kinase</keyword>
<dbReference type="PROSITE" id="PS50927">
    <property type="entry name" value="BULB_LECTIN"/>
    <property type="match status" value="1"/>
</dbReference>
<keyword evidence="14" id="KW-1015">Disulfide bond</keyword>
<keyword evidence="15" id="KW-0675">Receptor</keyword>
<protein>
    <recommendedName>
        <fullName evidence="19">Receptor-like serine/threonine-protein kinase</fullName>
        <ecNumber evidence="19">2.7.11.1</ecNumber>
    </recommendedName>
</protein>
<dbReference type="InterPro" id="IPR000858">
    <property type="entry name" value="S_locus_glycoprot_dom"/>
</dbReference>
<dbReference type="InterPro" id="IPR011009">
    <property type="entry name" value="Kinase-like_dom_sf"/>
</dbReference>
<feature type="domain" description="Apple" evidence="24">
    <location>
        <begin position="324"/>
        <end position="398"/>
    </location>
</feature>
<dbReference type="Pfam" id="PF00069">
    <property type="entry name" value="Pkinase"/>
    <property type="match status" value="1"/>
</dbReference>
<evidence type="ECO:0000256" key="21">
    <source>
        <dbReference type="SAM" id="Phobius"/>
    </source>
</evidence>
<dbReference type="SMART" id="SM00220">
    <property type="entry name" value="S_TKc"/>
    <property type="match status" value="1"/>
</dbReference>
<keyword evidence="6 21" id="KW-0812">Transmembrane</keyword>
<feature type="transmembrane region" description="Helical" evidence="21">
    <location>
        <begin position="413"/>
        <end position="434"/>
    </location>
</feature>
<feature type="domain" description="Protein kinase" evidence="22">
    <location>
        <begin position="463"/>
        <end position="739"/>
    </location>
</feature>
<evidence type="ECO:0000256" key="7">
    <source>
        <dbReference type="ARBA" id="ARBA00022729"/>
    </source>
</evidence>
<keyword evidence="9 19" id="KW-0547">Nucleotide-binding</keyword>
<evidence type="ECO:0000259" key="23">
    <source>
        <dbReference type="PROSITE" id="PS50927"/>
    </source>
</evidence>
<dbReference type="GO" id="GO:0048544">
    <property type="term" value="P:recognition of pollen"/>
    <property type="evidence" value="ECO:0007669"/>
    <property type="project" value="InterPro"/>
</dbReference>
<keyword evidence="16" id="KW-0325">Glycoprotein</keyword>
<evidence type="ECO:0000256" key="5">
    <source>
        <dbReference type="ARBA" id="ARBA00022679"/>
    </source>
</evidence>
<evidence type="ECO:0000256" key="8">
    <source>
        <dbReference type="ARBA" id="ARBA00022734"/>
    </source>
</evidence>
<dbReference type="PROSITE" id="PS00107">
    <property type="entry name" value="PROTEIN_KINASE_ATP"/>
    <property type="match status" value="1"/>
</dbReference>
<evidence type="ECO:0000256" key="12">
    <source>
        <dbReference type="ARBA" id="ARBA00022989"/>
    </source>
</evidence>
<sequence>MAQRRSQKQETCATTSKVSWSHFAILLLIMSVLKAHLATASDTIYLGQSLAWNQTLTSNSGIFEMGFFKPGKPLHYKLGIWDKMIAEFTVVWEKNIIYSDSDPASMALELYKDGLRVTQKGVGGDYLVSYSNSTIVVGVLLENGNFILRNKLDDIVLWQTFEEATDTWLPGAKLWFGFNTISTETNMLLSPTRWFSADLELEKNGTGHLELTKQYINTSYVSNMNESYFIYYVVSPYTFARFVLNSIGELILYVWDEDLHRWSLVWKAPQQRCEIAGFCGEYGICNQQNGSLCNCPKCFRPRYSRNWDLYDYEGGCERITPLQCSDDKFLTMHNVLFPEISHLPAVKNVEECKLNCLSSCHCVAYSYNNGCSIFKGTPIYLQPSSCNELGGDFHIRISASELVGSKTNMLKKAAWIVGILDVLILLISIGLAIIRSRHSTVVLEEVHISLILFKYRDLQRATRKFSQKLGEGGFGSVFKGTLPNSTTIAVKKIRSLDQGEKQFRAEVSTLGAIQHVNLLRLRGFCVEASKRFLVYDYMPKGSLESHLFQNTPKILDWKTRYQIAIGIAKGLAYLHDNCIDCIMHFDIKPENILLDAEYNPKVADFGLAKIIGRDFSRVLTTIRGTRGYLAPEWISGEAVTPKVDVFSYGKLLFEIVSGRRNMDMLDGDDEEIRNYFPARVAIAINKGGDLLTLLDHKLEGNAIMEELTRACKVACWCIQDDPRDRPTMGQAVQILEGVMQVDVPQIPLYFQRLSENPMVAIVSQEIETSSSSY</sequence>
<evidence type="ECO:0000256" key="6">
    <source>
        <dbReference type="ARBA" id="ARBA00022692"/>
    </source>
</evidence>
<dbReference type="PROSITE" id="PS50011">
    <property type="entry name" value="PROTEIN_KINASE_DOM"/>
    <property type="match status" value="1"/>
</dbReference>
<dbReference type="PROSITE" id="PS00108">
    <property type="entry name" value="PROTEIN_KINASE_ST"/>
    <property type="match status" value="1"/>
</dbReference>
<dbReference type="Pfam" id="PF08276">
    <property type="entry name" value="PAN_2"/>
    <property type="match status" value="1"/>
</dbReference>
<dbReference type="InterPro" id="IPR000719">
    <property type="entry name" value="Prot_kinase_dom"/>
</dbReference>
<dbReference type="SMART" id="SM00108">
    <property type="entry name" value="B_lectin"/>
    <property type="match status" value="1"/>
</dbReference>
<dbReference type="InterPro" id="IPR036426">
    <property type="entry name" value="Bulb-type_lectin_dom_sf"/>
</dbReference>
<dbReference type="Gramene" id="QL02p102543:mrna">
    <property type="protein sequence ID" value="QL02p102543:mrna"/>
    <property type="gene ID" value="QL02p102543"/>
</dbReference>
<dbReference type="EnsemblPlants" id="QL02p102543:mrna">
    <property type="protein sequence ID" value="QL02p102543:mrna"/>
    <property type="gene ID" value="QL02p102543"/>
</dbReference>
<evidence type="ECO:0000256" key="11">
    <source>
        <dbReference type="ARBA" id="ARBA00022840"/>
    </source>
</evidence>
<dbReference type="GO" id="GO:0005524">
    <property type="term" value="F:ATP binding"/>
    <property type="evidence" value="ECO:0007669"/>
    <property type="project" value="UniProtKB-UniRule"/>
</dbReference>
<comment type="subcellular location">
    <subcellularLocation>
        <location evidence="1">Cell membrane</location>
        <topology evidence="1">Single-pass type I membrane protein</topology>
    </subcellularLocation>
</comment>
<dbReference type="GO" id="GO:0030246">
    <property type="term" value="F:carbohydrate binding"/>
    <property type="evidence" value="ECO:0007669"/>
    <property type="project" value="UniProtKB-KW"/>
</dbReference>
<dbReference type="InParanoid" id="A0A7N2L3J6"/>
<dbReference type="EC" id="2.7.11.1" evidence="19"/>
<comment type="similarity">
    <text evidence="19">Belongs to the protein kinase superfamily. Ser/Thr protein kinase family.</text>
</comment>
<keyword evidence="5 19" id="KW-0808">Transferase</keyword>
<keyword evidence="7" id="KW-0732">Signal</keyword>
<dbReference type="PROSITE" id="PS50948">
    <property type="entry name" value="PAN"/>
    <property type="match status" value="1"/>
</dbReference>
<proteinExistence type="inferred from homology"/>
<dbReference type="Gene3D" id="1.10.510.10">
    <property type="entry name" value="Transferase(Phosphotransferase) domain 1"/>
    <property type="match status" value="1"/>
</dbReference>
<dbReference type="Pfam" id="PF00954">
    <property type="entry name" value="S_locus_glycop"/>
    <property type="match status" value="1"/>
</dbReference>
<keyword evidence="3 19" id="KW-0723">Serine/threonine-protein kinase</keyword>
<keyword evidence="13 21" id="KW-0472">Membrane</keyword>
<evidence type="ECO:0000313" key="25">
    <source>
        <dbReference type="EnsemblPlants" id="QL02p102543:mrna"/>
    </source>
</evidence>
<evidence type="ECO:0000259" key="22">
    <source>
        <dbReference type="PROSITE" id="PS50011"/>
    </source>
</evidence>
<keyword evidence="8" id="KW-0430">Lectin</keyword>
<dbReference type="GO" id="GO:0005886">
    <property type="term" value="C:plasma membrane"/>
    <property type="evidence" value="ECO:0007669"/>
    <property type="project" value="UniProtKB-SubCell"/>
</dbReference>
<dbReference type="InterPro" id="IPR017441">
    <property type="entry name" value="Protein_kinase_ATP_BS"/>
</dbReference>
<evidence type="ECO:0000256" key="20">
    <source>
        <dbReference type="PROSITE-ProRule" id="PRU10141"/>
    </source>
</evidence>
<reference evidence="26" key="1">
    <citation type="journal article" date="2016" name="G3 (Bethesda)">
        <title>First Draft Assembly and Annotation of the Genome of a California Endemic Oak Quercus lobata Nee (Fagaceae).</title>
        <authorList>
            <person name="Sork V.L."/>
            <person name="Fitz-Gibbon S.T."/>
            <person name="Puiu D."/>
            <person name="Crepeau M."/>
            <person name="Gugger P.F."/>
            <person name="Sherman R."/>
            <person name="Stevens K."/>
            <person name="Langley C.H."/>
            <person name="Pellegrini M."/>
            <person name="Salzberg S.L."/>
        </authorList>
    </citation>
    <scope>NUCLEOTIDE SEQUENCE [LARGE SCALE GENOMIC DNA]</scope>
    <source>
        <strain evidence="26">cv. SW786</strain>
    </source>
</reference>
<reference evidence="25" key="2">
    <citation type="submission" date="2021-01" db="UniProtKB">
        <authorList>
            <consortium name="EnsemblPlants"/>
        </authorList>
    </citation>
    <scope>IDENTIFICATION</scope>
</reference>
<evidence type="ECO:0000256" key="17">
    <source>
        <dbReference type="ARBA" id="ARBA00047899"/>
    </source>
</evidence>
<dbReference type="CDD" id="cd01098">
    <property type="entry name" value="PAN_AP_plant"/>
    <property type="match status" value="1"/>
</dbReference>
<dbReference type="PANTHER" id="PTHR47974:SF19">
    <property type="entry name" value="RECEPTOR-LIKE SERINE_THREONINE-PROTEIN KINASE"/>
    <property type="match status" value="1"/>
</dbReference>
<dbReference type="InterPro" id="IPR003609">
    <property type="entry name" value="Pan_app"/>
</dbReference>
<evidence type="ECO:0000313" key="26">
    <source>
        <dbReference type="Proteomes" id="UP000594261"/>
    </source>
</evidence>
<comment type="catalytic activity">
    <reaction evidence="18 19">
        <text>L-seryl-[protein] + ATP = O-phospho-L-seryl-[protein] + ADP + H(+)</text>
        <dbReference type="Rhea" id="RHEA:17989"/>
        <dbReference type="Rhea" id="RHEA-COMP:9863"/>
        <dbReference type="Rhea" id="RHEA-COMP:11604"/>
        <dbReference type="ChEBI" id="CHEBI:15378"/>
        <dbReference type="ChEBI" id="CHEBI:29999"/>
        <dbReference type="ChEBI" id="CHEBI:30616"/>
        <dbReference type="ChEBI" id="CHEBI:83421"/>
        <dbReference type="ChEBI" id="CHEBI:456216"/>
        <dbReference type="EC" id="2.7.11.1"/>
    </reaction>
</comment>
<evidence type="ECO:0000256" key="4">
    <source>
        <dbReference type="ARBA" id="ARBA00022553"/>
    </source>
</evidence>
<keyword evidence="2" id="KW-1003">Cell membrane</keyword>
<evidence type="ECO:0000256" key="19">
    <source>
        <dbReference type="PIRNR" id="PIRNR000641"/>
    </source>
</evidence>
<evidence type="ECO:0000256" key="9">
    <source>
        <dbReference type="ARBA" id="ARBA00022741"/>
    </source>
</evidence>
<name>A0A7N2L3J6_QUELO</name>